<keyword evidence="3" id="KW-0964">Secreted</keyword>
<name>A0A225VKX3_9STRA</name>
<dbReference type="AlphaFoldDB" id="A0A225VKX3"/>
<evidence type="ECO:0000256" key="3">
    <source>
        <dbReference type="ARBA" id="ARBA00022525"/>
    </source>
</evidence>
<keyword evidence="4" id="KW-0843">Virulence</keyword>
<evidence type="ECO:0000256" key="2">
    <source>
        <dbReference type="ARBA" id="ARBA00009520"/>
    </source>
</evidence>
<dbReference type="InterPro" id="IPR008701">
    <property type="entry name" value="NPP1"/>
</dbReference>
<dbReference type="STRING" id="4795.A0A225VKX3"/>
<keyword evidence="6" id="KW-1185">Reference proteome</keyword>
<reference evidence="6" key="1">
    <citation type="submission" date="2017-03" db="EMBL/GenBank/DDBJ databases">
        <title>Phytopthora megakarya and P. palmivora, two closely related causual agents of cacao black pod achieved similar genome size and gene model numbers by different mechanisms.</title>
        <authorList>
            <person name="Ali S."/>
            <person name="Shao J."/>
            <person name="Larry D.J."/>
            <person name="Kronmiller B."/>
            <person name="Shen D."/>
            <person name="Strem M.D."/>
            <person name="Melnick R.L."/>
            <person name="Guiltinan M.J."/>
            <person name="Tyler B.M."/>
            <person name="Meinhardt L.W."/>
            <person name="Bailey B.A."/>
        </authorList>
    </citation>
    <scope>NUCLEOTIDE SEQUENCE [LARGE SCALE GENOMIC DNA]</scope>
    <source>
        <strain evidence="6">zdho120</strain>
    </source>
</reference>
<dbReference type="PIRSF" id="PIRSF029958">
    <property type="entry name" value="Necrosis-inducing_protein"/>
    <property type="match status" value="1"/>
</dbReference>
<accession>A0A225VKX3</accession>
<dbReference type="Pfam" id="PF05630">
    <property type="entry name" value="NPP1"/>
    <property type="match status" value="1"/>
</dbReference>
<proteinExistence type="inferred from homology"/>
<dbReference type="GO" id="GO:0005576">
    <property type="term" value="C:extracellular region"/>
    <property type="evidence" value="ECO:0007669"/>
    <property type="project" value="UniProtKB-SubCell"/>
</dbReference>
<dbReference type="Proteomes" id="UP000198211">
    <property type="component" value="Unassembled WGS sequence"/>
</dbReference>
<evidence type="ECO:0000256" key="1">
    <source>
        <dbReference type="ARBA" id="ARBA00004613"/>
    </source>
</evidence>
<dbReference type="PANTHER" id="PTHR33657">
    <property type="entry name" value="DOMAIN PROTEIN, PUTATIVE (AFU_ORTHOLOGUE AFUA_5G00600)-RELATED"/>
    <property type="match status" value="1"/>
</dbReference>
<evidence type="ECO:0000313" key="5">
    <source>
        <dbReference type="EMBL" id="OWZ06221.1"/>
    </source>
</evidence>
<organism evidence="5 6">
    <name type="scientific">Phytophthora megakarya</name>
    <dbReference type="NCBI Taxonomy" id="4795"/>
    <lineage>
        <taxon>Eukaryota</taxon>
        <taxon>Sar</taxon>
        <taxon>Stramenopiles</taxon>
        <taxon>Oomycota</taxon>
        <taxon>Peronosporomycetes</taxon>
        <taxon>Peronosporales</taxon>
        <taxon>Peronosporaceae</taxon>
        <taxon>Phytophthora</taxon>
    </lineage>
</organism>
<dbReference type="EMBL" id="NBNE01004058">
    <property type="protein sequence ID" value="OWZ06221.1"/>
    <property type="molecule type" value="Genomic_DNA"/>
</dbReference>
<comment type="caution">
    <text evidence="5">The sequence shown here is derived from an EMBL/GenBank/DDBJ whole genome shotgun (WGS) entry which is preliminary data.</text>
</comment>
<evidence type="ECO:0000313" key="6">
    <source>
        <dbReference type="Proteomes" id="UP000198211"/>
    </source>
</evidence>
<protein>
    <submittedName>
        <fullName evidence="5">Necrosis inducing protein NPP1</fullName>
    </submittedName>
</protein>
<comment type="subcellular location">
    <subcellularLocation>
        <location evidence="1">Secreted</location>
    </subcellularLocation>
</comment>
<dbReference type="PANTHER" id="PTHR33657:SF8">
    <property type="entry name" value="DOMAIN PROTEIN, PUTATIVE (AFU_ORTHOLOGUE AFUA_5G00600)-RELATED"/>
    <property type="match status" value="1"/>
</dbReference>
<evidence type="ECO:0000256" key="4">
    <source>
        <dbReference type="ARBA" id="ARBA00023026"/>
    </source>
</evidence>
<sequence length="176" mass="19921">AGETSDGLGGAIWSSDKACKGTFQGSQVYGRASWYNDKFAIMYTWYFPKSSWAVWSTHRHDWSSLVVWIDNPELETPTMLGLSFSKTDTKYDKQAPLLPGNSITTPTILRSTQVFSGPPYLSETIIQGDFQDLIMWDQLTDAARKALNTTDFGSAKVPFIDENFQKKLEQAWPFER</sequence>
<gene>
    <name evidence="5" type="ORF">PHMEG_00021554</name>
</gene>
<comment type="similarity">
    <text evidence="2">Belongs to the Necrosis inducing protein (NPP1) family.</text>
</comment>
<feature type="non-terminal residue" evidence="5">
    <location>
        <position position="1"/>
    </location>
</feature>
<dbReference type="OrthoDB" id="125514at2759"/>